<dbReference type="AlphaFoldDB" id="A0A2P7BT90"/>
<reference evidence="3" key="1">
    <citation type="submission" date="2017-11" db="EMBL/GenBank/DDBJ databases">
        <authorList>
            <person name="Kuznetsova I."/>
            <person name="Sazanova A."/>
            <person name="Chirak E."/>
            <person name="Safronova V."/>
            <person name="Willems A."/>
        </authorList>
    </citation>
    <scope>NUCLEOTIDE SEQUENCE [LARGE SCALE GENOMIC DNA]</scope>
    <source>
        <strain evidence="3">STM 196</strain>
    </source>
</reference>
<organism evidence="2 3">
    <name type="scientific">Phyllobacterium brassicacearum</name>
    <dbReference type="NCBI Taxonomy" id="314235"/>
    <lineage>
        <taxon>Bacteria</taxon>
        <taxon>Pseudomonadati</taxon>
        <taxon>Pseudomonadota</taxon>
        <taxon>Alphaproteobacteria</taxon>
        <taxon>Hyphomicrobiales</taxon>
        <taxon>Phyllobacteriaceae</taxon>
        <taxon>Phyllobacterium</taxon>
    </lineage>
</organism>
<gene>
    <name evidence="2" type="ORF">CU102_05320</name>
</gene>
<evidence type="ECO:0000256" key="1">
    <source>
        <dbReference type="SAM" id="MobiDB-lite"/>
    </source>
</evidence>
<sequence>MPHPALHADERRTGRRIDDETDFVAAASNGFEFELVGRAGKVVGKIPTRTFRTVLDMKSRLKPTPPIAAAPATTDAAPEKVGEDL</sequence>
<evidence type="ECO:0000313" key="3">
    <source>
        <dbReference type="Proteomes" id="UP000241444"/>
    </source>
</evidence>
<dbReference type="Proteomes" id="UP000241444">
    <property type="component" value="Unassembled WGS sequence"/>
</dbReference>
<dbReference type="EMBL" id="PGGO01000003">
    <property type="protein sequence ID" value="PSH69699.1"/>
    <property type="molecule type" value="Genomic_DNA"/>
</dbReference>
<name>A0A2P7BT90_9HYPH</name>
<evidence type="ECO:0000313" key="2">
    <source>
        <dbReference type="EMBL" id="PSH69699.1"/>
    </source>
</evidence>
<dbReference type="OrthoDB" id="8451531at2"/>
<dbReference type="RefSeq" id="WP_133624398.1">
    <property type="nucleotide sequence ID" value="NZ_PGGO01000003.1"/>
</dbReference>
<accession>A0A2P7BT90</accession>
<protein>
    <submittedName>
        <fullName evidence="2">Uncharacterized protein</fullName>
    </submittedName>
</protein>
<keyword evidence="3" id="KW-1185">Reference proteome</keyword>
<feature type="region of interest" description="Disordered" evidence="1">
    <location>
        <begin position="62"/>
        <end position="85"/>
    </location>
</feature>
<proteinExistence type="predicted"/>
<comment type="caution">
    <text evidence="2">The sequence shown here is derived from an EMBL/GenBank/DDBJ whole genome shotgun (WGS) entry which is preliminary data.</text>
</comment>